<reference evidence="2" key="1">
    <citation type="submission" date="2017-01" db="EMBL/GenBank/DDBJ databases">
        <authorList>
            <person name="Varghese N."/>
            <person name="Submissions S."/>
        </authorList>
    </citation>
    <scope>NUCLEOTIDE SEQUENCE [LARGE SCALE GENOMIC DNA]</scope>
    <source>
        <strain evidence="2">DSM 21054</strain>
    </source>
</reference>
<dbReference type="EMBL" id="FTOR01000015">
    <property type="protein sequence ID" value="SIT34143.1"/>
    <property type="molecule type" value="Genomic_DNA"/>
</dbReference>
<dbReference type="KEGG" id="fln:FLA_1163"/>
<protein>
    <recommendedName>
        <fullName evidence="3">Addiction module component</fullName>
    </recommendedName>
</protein>
<dbReference type="STRING" id="477680.SAMN05421788_1154"/>
<dbReference type="AlphaFoldDB" id="A0A173MC97"/>
<evidence type="ECO:0008006" key="3">
    <source>
        <dbReference type="Google" id="ProtNLM"/>
    </source>
</evidence>
<accession>A0A173MC97</accession>
<evidence type="ECO:0000313" key="2">
    <source>
        <dbReference type="Proteomes" id="UP000186917"/>
    </source>
</evidence>
<keyword evidence="2" id="KW-1185">Reference proteome</keyword>
<gene>
    <name evidence="1" type="ORF">SAMN05421788_1154</name>
</gene>
<evidence type="ECO:0000313" key="1">
    <source>
        <dbReference type="EMBL" id="SIT34143.1"/>
    </source>
</evidence>
<organism evidence="1 2">
    <name type="scientific">Filimonas lacunae</name>
    <dbReference type="NCBI Taxonomy" id="477680"/>
    <lineage>
        <taxon>Bacteria</taxon>
        <taxon>Pseudomonadati</taxon>
        <taxon>Bacteroidota</taxon>
        <taxon>Chitinophagia</taxon>
        <taxon>Chitinophagales</taxon>
        <taxon>Chitinophagaceae</taxon>
        <taxon>Filimonas</taxon>
    </lineage>
</organism>
<proteinExistence type="predicted"/>
<dbReference type="RefSeq" id="WP_076382578.1">
    <property type="nucleotide sequence ID" value="NZ_AP017422.1"/>
</dbReference>
<dbReference type="Proteomes" id="UP000186917">
    <property type="component" value="Unassembled WGS sequence"/>
</dbReference>
<name>A0A173MC97_9BACT</name>
<sequence length="78" mass="8946">MAVDPLTYNISDKVISIQDVALLEKINDLIGMVDLEKTTFNISPRQKEMLHGSMEDIKNGRLISDEELNREEQEWLNG</sequence>